<feature type="transmembrane region" description="Helical" evidence="1">
    <location>
        <begin position="30"/>
        <end position="51"/>
    </location>
</feature>
<keyword evidence="1" id="KW-0812">Transmembrane</keyword>
<accession>A0A2S6IIW5</accession>
<organism evidence="2 3">
    <name type="scientific">Kineococcus xinjiangensis</name>
    <dbReference type="NCBI Taxonomy" id="512762"/>
    <lineage>
        <taxon>Bacteria</taxon>
        <taxon>Bacillati</taxon>
        <taxon>Actinomycetota</taxon>
        <taxon>Actinomycetes</taxon>
        <taxon>Kineosporiales</taxon>
        <taxon>Kineosporiaceae</taxon>
        <taxon>Kineococcus</taxon>
    </lineage>
</organism>
<keyword evidence="3" id="KW-1185">Reference proteome</keyword>
<dbReference type="RefSeq" id="WP_170112753.1">
    <property type="nucleotide sequence ID" value="NZ_PTJD01000008.1"/>
</dbReference>
<protein>
    <submittedName>
        <fullName evidence="2">Uncharacterized protein</fullName>
    </submittedName>
</protein>
<comment type="caution">
    <text evidence="2">The sequence shown here is derived from an EMBL/GenBank/DDBJ whole genome shotgun (WGS) entry which is preliminary data.</text>
</comment>
<evidence type="ECO:0000313" key="2">
    <source>
        <dbReference type="EMBL" id="PPK94162.1"/>
    </source>
</evidence>
<reference evidence="2 3" key="1">
    <citation type="submission" date="2018-02" db="EMBL/GenBank/DDBJ databases">
        <title>Genomic Encyclopedia of Archaeal and Bacterial Type Strains, Phase II (KMG-II): from individual species to whole genera.</title>
        <authorList>
            <person name="Goeker M."/>
        </authorList>
    </citation>
    <scope>NUCLEOTIDE SEQUENCE [LARGE SCALE GENOMIC DNA]</scope>
    <source>
        <strain evidence="2 3">DSM 22857</strain>
    </source>
</reference>
<dbReference type="Proteomes" id="UP000239485">
    <property type="component" value="Unassembled WGS sequence"/>
</dbReference>
<sequence>MSIQALVFHAEENGASTINAAAGHQEALPALAYGVIALCILMALLLITFAFRNMGARH</sequence>
<gene>
    <name evidence="2" type="ORF">CLV92_10861</name>
</gene>
<proteinExistence type="predicted"/>
<name>A0A2S6IIW5_9ACTN</name>
<evidence type="ECO:0000256" key="1">
    <source>
        <dbReference type="SAM" id="Phobius"/>
    </source>
</evidence>
<evidence type="ECO:0000313" key="3">
    <source>
        <dbReference type="Proteomes" id="UP000239485"/>
    </source>
</evidence>
<keyword evidence="1" id="KW-1133">Transmembrane helix</keyword>
<dbReference type="AlphaFoldDB" id="A0A2S6IIW5"/>
<keyword evidence="1" id="KW-0472">Membrane</keyword>
<dbReference type="EMBL" id="PTJD01000008">
    <property type="protein sequence ID" value="PPK94162.1"/>
    <property type="molecule type" value="Genomic_DNA"/>
</dbReference>